<dbReference type="SUPFAM" id="SSF51338">
    <property type="entry name" value="Composite domain of metallo-dependent hydrolases"/>
    <property type="match status" value="1"/>
</dbReference>
<dbReference type="EC" id="3.5.4.28" evidence="3"/>
<accession>A0A644XLK1</accession>
<evidence type="ECO:0000259" key="2">
    <source>
        <dbReference type="Pfam" id="PF01979"/>
    </source>
</evidence>
<dbReference type="InterPro" id="IPR050287">
    <property type="entry name" value="MTA/SAH_deaminase"/>
</dbReference>
<gene>
    <name evidence="3" type="primary">mtaD_14</name>
    <name evidence="3" type="ORF">SDC9_63449</name>
</gene>
<dbReference type="Gene3D" id="2.30.40.10">
    <property type="entry name" value="Urease, subunit C, domain 1"/>
    <property type="match status" value="1"/>
</dbReference>
<comment type="caution">
    <text evidence="3">The sequence shown here is derived from an EMBL/GenBank/DDBJ whole genome shotgun (WGS) entry which is preliminary data.</text>
</comment>
<keyword evidence="1 3" id="KW-0378">Hydrolase</keyword>
<dbReference type="SUPFAM" id="SSF51556">
    <property type="entry name" value="Metallo-dependent hydrolases"/>
    <property type="match status" value="1"/>
</dbReference>
<evidence type="ECO:0000313" key="3">
    <source>
        <dbReference type="EMBL" id="MPM17065.1"/>
    </source>
</evidence>
<reference evidence="3" key="1">
    <citation type="submission" date="2019-08" db="EMBL/GenBank/DDBJ databases">
        <authorList>
            <person name="Kucharzyk K."/>
            <person name="Murdoch R.W."/>
            <person name="Higgins S."/>
            <person name="Loffler F."/>
        </authorList>
    </citation>
    <scope>NUCLEOTIDE SEQUENCE</scope>
</reference>
<name>A0A644XLK1_9ZZZZ</name>
<dbReference type="CDD" id="cd01298">
    <property type="entry name" value="ATZ_TRZ_like"/>
    <property type="match status" value="1"/>
</dbReference>
<dbReference type="GO" id="GO:0050270">
    <property type="term" value="F:S-adenosylhomocysteine deaminase activity"/>
    <property type="evidence" value="ECO:0007669"/>
    <property type="project" value="UniProtKB-EC"/>
</dbReference>
<evidence type="ECO:0000256" key="1">
    <source>
        <dbReference type="ARBA" id="ARBA00022801"/>
    </source>
</evidence>
<dbReference type="AlphaFoldDB" id="A0A644XLK1"/>
<dbReference type="PANTHER" id="PTHR43794">
    <property type="entry name" value="AMINOHYDROLASE SSNA-RELATED"/>
    <property type="match status" value="1"/>
</dbReference>
<organism evidence="3">
    <name type="scientific">bioreactor metagenome</name>
    <dbReference type="NCBI Taxonomy" id="1076179"/>
    <lineage>
        <taxon>unclassified sequences</taxon>
        <taxon>metagenomes</taxon>
        <taxon>ecological metagenomes</taxon>
    </lineage>
</organism>
<protein>
    <submittedName>
        <fullName evidence="3">5-methylthioadenosine/S-adenosylhomocysteine deaminase</fullName>
        <ecNumber evidence="3">3.5.4.28</ecNumber>
    </submittedName>
</protein>
<feature type="domain" description="Amidohydrolase-related" evidence="2">
    <location>
        <begin position="54"/>
        <end position="402"/>
    </location>
</feature>
<dbReference type="InterPro" id="IPR011059">
    <property type="entry name" value="Metal-dep_hydrolase_composite"/>
</dbReference>
<proteinExistence type="predicted"/>
<dbReference type="PANTHER" id="PTHR43794:SF11">
    <property type="entry name" value="AMIDOHYDROLASE-RELATED DOMAIN-CONTAINING PROTEIN"/>
    <property type="match status" value="1"/>
</dbReference>
<sequence>MSVLIHNCTALLMDEENTVLKDAFVAVAGASILSVGAQRPAGSFDQELDAGGQVLMPGLVNAHTHVPMTLLRGYGGGCDLHTWLTKFIFPAEDRLDGRAVRAGALLGLAELISSGVTTIADMYMFCNEIARAAADAGINANIARGATLFVPEFDFHTHPACVEMRELAEQWHGHNGGQILIDACLHGEYTSRPAVWEAVAGYAKDKGLGMHVHISETRSEHEECISRHGLTPIQALDKYGVWDVRAIAAHCVWVTPEDMALMAAKGVSAIHNPVSNLKLGSGVAPVPALMKAGVNVALGTDGVSSNNSHDMFEDLKVAAILHNGVTCDPLALLPQDALRMATVNGAKALGRKTGQIRPGYDADLILLDFNRPSLTPCHSVADNLAYSARGGDVTMNMARGKVIYRNGDFLTIDLAAVMDEVHRYALPKIFG</sequence>
<dbReference type="Gene3D" id="3.20.20.140">
    <property type="entry name" value="Metal-dependent hydrolases"/>
    <property type="match status" value="1"/>
</dbReference>
<dbReference type="EMBL" id="VSSQ01002724">
    <property type="protein sequence ID" value="MPM17065.1"/>
    <property type="molecule type" value="Genomic_DNA"/>
</dbReference>
<dbReference type="InterPro" id="IPR006680">
    <property type="entry name" value="Amidohydro-rel"/>
</dbReference>
<dbReference type="Pfam" id="PF01979">
    <property type="entry name" value="Amidohydro_1"/>
    <property type="match status" value="1"/>
</dbReference>
<dbReference type="InterPro" id="IPR032466">
    <property type="entry name" value="Metal_Hydrolase"/>
</dbReference>